<dbReference type="Pfam" id="PF00196">
    <property type="entry name" value="GerE"/>
    <property type="match status" value="1"/>
</dbReference>
<feature type="transmembrane region" description="Helical" evidence="2">
    <location>
        <begin position="331"/>
        <end position="351"/>
    </location>
</feature>
<dbReference type="AlphaFoldDB" id="A0A7H9DT00"/>
<keyword evidence="5" id="KW-1185">Reference proteome</keyword>
<dbReference type="Gene3D" id="1.10.10.10">
    <property type="entry name" value="Winged helix-like DNA-binding domain superfamily/Winged helix DNA-binding domain"/>
    <property type="match status" value="1"/>
</dbReference>
<protein>
    <recommendedName>
        <fullName evidence="3">HTH luxR-type domain-containing protein</fullName>
    </recommendedName>
</protein>
<dbReference type="KEGG" id="efal:FH779_09680"/>
<keyword evidence="2" id="KW-1133">Transmembrane helix</keyword>
<dbReference type="RefSeq" id="WP_180904514.1">
    <property type="nucleotide sequence ID" value="NZ_CP040908.1"/>
</dbReference>
<name>A0A7H9DT00_9FLAO</name>
<evidence type="ECO:0000256" key="1">
    <source>
        <dbReference type="SAM" id="Coils"/>
    </source>
</evidence>
<reference evidence="4 5" key="1">
    <citation type="submission" date="2019-06" db="EMBL/GenBank/DDBJ databases">
        <title>Emergence of pandrug resistant Empedobacter falsenii in China.</title>
        <authorList>
            <person name="Dong N."/>
            <person name="Chen S."/>
            <person name="Zhang R."/>
        </authorList>
    </citation>
    <scope>NUCLEOTIDE SEQUENCE [LARGE SCALE GENOMIC DNA]</scope>
    <source>
        <strain evidence="4 5">1681-1</strain>
    </source>
</reference>
<evidence type="ECO:0000313" key="4">
    <source>
        <dbReference type="EMBL" id="QLL58338.1"/>
    </source>
</evidence>
<dbReference type="InterPro" id="IPR036388">
    <property type="entry name" value="WH-like_DNA-bd_sf"/>
</dbReference>
<dbReference type="Gene3D" id="1.25.40.10">
    <property type="entry name" value="Tetratricopeptide repeat domain"/>
    <property type="match status" value="2"/>
</dbReference>
<dbReference type="InterPro" id="IPR019734">
    <property type="entry name" value="TPR_rpt"/>
</dbReference>
<keyword evidence="2" id="KW-0812">Transmembrane</keyword>
<dbReference type="GO" id="GO:0006355">
    <property type="term" value="P:regulation of DNA-templated transcription"/>
    <property type="evidence" value="ECO:0007669"/>
    <property type="project" value="InterPro"/>
</dbReference>
<proteinExistence type="predicted"/>
<gene>
    <name evidence="4" type="ORF">FH779_09680</name>
</gene>
<keyword evidence="2" id="KW-0472">Membrane</keyword>
<dbReference type="InterPro" id="IPR000792">
    <property type="entry name" value="Tscrpt_reg_LuxR_C"/>
</dbReference>
<dbReference type="SMART" id="SM00028">
    <property type="entry name" value="TPR"/>
    <property type="match status" value="3"/>
</dbReference>
<feature type="coiled-coil region" evidence="1">
    <location>
        <begin position="354"/>
        <end position="413"/>
    </location>
</feature>
<dbReference type="GeneID" id="78401729"/>
<dbReference type="InterPro" id="IPR011990">
    <property type="entry name" value="TPR-like_helical_dom_sf"/>
</dbReference>
<dbReference type="GO" id="GO:0003677">
    <property type="term" value="F:DNA binding"/>
    <property type="evidence" value="ECO:0007669"/>
    <property type="project" value="InterPro"/>
</dbReference>
<dbReference type="SUPFAM" id="SSF48452">
    <property type="entry name" value="TPR-like"/>
    <property type="match status" value="1"/>
</dbReference>
<evidence type="ECO:0000313" key="5">
    <source>
        <dbReference type="Proteomes" id="UP000510643"/>
    </source>
</evidence>
<evidence type="ECO:0000259" key="3">
    <source>
        <dbReference type="Pfam" id="PF00196"/>
    </source>
</evidence>
<feature type="domain" description="HTH luxR-type" evidence="3">
    <location>
        <begin position="467"/>
        <end position="505"/>
    </location>
</feature>
<sequence>MHKYLFFIFVLIQSILLSGQDIKNKPNSIAEIDNLNNQAKELYEKGEINKALTSYKKIIEKGKEVNYTKGLSEAYLQAANCYYELSMPYEGSQYIFLAEQNAQDNPELMVKITFLKALILFQAHSYDEAEKKFRKVIEYAEKLKRKKEAKKYIDRSNINIANINFLLEKYDYALSNYYKNFNSLDTMHKVGTSINIAEIYLITNKIDSAQKYLNIAENNIHFIQEKRMYLTIKGGLSGVKGLYYIKTNEYQKAINTLKNNSSTTFYTSDELLGMAYAKLNKTDSSVYYFEKKLSTKLNNRLNNETVYNASSLIYNDEKLALQKTYEQKRKYYLLLIVITTFSIVLLVYIIYNHKKQAKQKTKLLESEKQKLKMEKEISDLKQEHYQKQVLATTIQLEQKNKFLEELKENLKKNQEFNLNNYLKNELIIDKDLTNIHDIVKEVHPNFFKKLNEMTTTKLTNLDIKYAAYIYMNMDNSQIASILSVDPKTVSVTKYRLKQKLNLSKEIDLDTFIRNLN</sequence>
<dbReference type="SUPFAM" id="SSF46894">
    <property type="entry name" value="C-terminal effector domain of the bipartite response regulators"/>
    <property type="match status" value="1"/>
</dbReference>
<keyword evidence="1" id="KW-0175">Coiled coil</keyword>
<organism evidence="4 5">
    <name type="scientific">Empedobacter falsenii</name>
    <dbReference type="NCBI Taxonomy" id="343874"/>
    <lineage>
        <taxon>Bacteria</taxon>
        <taxon>Pseudomonadati</taxon>
        <taxon>Bacteroidota</taxon>
        <taxon>Flavobacteriia</taxon>
        <taxon>Flavobacteriales</taxon>
        <taxon>Weeksellaceae</taxon>
        <taxon>Empedobacter</taxon>
    </lineage>
</organism>
<dbReference type="EMBL" id="CP040908">
    <property type="protein sequence ID" value="QLL58338.1"/>
    <property type="molecule type" value="Genomic_DNA"/>
</dbReference>
<accession>A0A7H9DT00</accession>
<evidence type="ECO:0000256" key="2">
    <source>
        <dbReference type="SAM" id="Phobius"/>
    </source>
</evidence>
<dbReference type="Proteomes" id="UP000510643">
    <property type="component" value="Chromosome"/>
</dbReference>
<dbReference type="InterPro" id="IPR016032">
    <property type="entry name" value="Sig_transdc_resp-reg_C-effctor"/>
</dbReference>